<keyword evidence="2" id="KW-1185">Reference proteome</keyword>
<organism evidence="1 2">
    <name type="scientific">Melia azedarach</name>
    <name type="common">Chinaberry tree</name>
    <dbReference type="NCBI Taxonomy" id="155640"/>
    <lineage>
        <taxon>Eukaryota</taxon>
        <taxon>Viridiplantae</taxon>
        <taxon>Streptophyta</taxon>
        <taxon>Embryophyta</taxon>
        <taxon>Tracheophyta</taxon>
        <taxon>Spermatophyta</taxon>
        <taxon>Magnoliopsida</taxon>
        <taxon>eudicotyledons</taxon>
        <taxon>Gunneridae</taxon>
        <taxon>Pentapetalae</taxon>
        <taxon>rosids</taxon>
        <taxon>malvids</taxon>
        <taxon>Sapindales</taxon>
        <taxon>Meliaceae</taxon>
        <taxon>Melia</taxon>
    </lineage>
</organism>
<keyword evidence="1" id="KW-0067">ATP-binding</keyword>
<evidence type="ECO:0000313" key="2">
    <source>
        <dbReference type="Proteomes" id="UP001164539"/>
    </source>
</evidence>
<reference evidence="1 2" key="1">
    <citation type="journal article" date="2023" name="Science">
        <title>Complex scaffold remodeling in plant triterpene biosynthesis.</title>
        <authorList>
            <person name="De La Pena R."/>
            <person name="Hodgson H."/>
            <person name="Liu J.C."/>
            <person name="Stephenson M.J."/>
            <person name="Martin A.C."/>
            <person name="Owen C."/>
            <person name="Harkess A."/>
            <person name="Leebens-Mack J."/>
            <person name="Jimenez L.E."/>
            <person name="Osbourn A."/>
            <person name="Sattely E.S."/>
        </authorList>
    </citation>
    <scope>NUCLEOTIDE SEQUENCE [LARGE SCALE GENOMIC DNA]</scope>
    <source>
        <strain evidence="2">cv. JPN11</strain>
        <tissue evidence="1">Leaf</tissue>
    </source>
</reference>
<keyword evidence="1" id="KW-0547">Nucleotide-binding</keyword>
<keyword evidence="1" id="KW-0347">Helicase</keyword>
<sequence length="584" mass="64628">MILYPSSSMLHFYKLSSPPKLLSKFSTSSLFLSKPATPCSPYPLRVHFFWFNQSNGRASRGFSTATAAVVADKKGSNDTFFADEGVTWKSLGLSDRLARALENSGFGRPSLIQAASAGPILSRKDVVIAAETGSGKTHSYLVPLIEKLCNTLDVSENSNSHKGLTPARGLSLVLCPNVLLCEQVVRMANCLSGDNGEPLLRAAAVCGGQGWPIDKPDIIVSTPASLLNNIDPKRRRRLDFVRGVKYVVFDEADMLLCGSFQNQVIRLINIFRFDEKQLSQMNESGAEKPMEKNYGSLTHANEEDEEHLQDEYISEKLENSDGDDDVEDVTEETESGSIKKKDWKRVRKIYQRSKQYIFVAATLPINGKKTAGAVLKHMFPDSVWISGNYLHCHNPRLKEKWIEVTVDTQVDALIEAVKERLEFTADIGRTMVFANSVKAVEAVAKILETAGFECYSYHKDHSLEERSKTLVNFQDKGGVFVCTDAAARGIDIPNVSHVIQADFATSAVDFLHRVGRTARAGQYGLVTSLYTESNRDLVDAIRRAGKVGQPVETAFSRKRSFRNKLKKRGSVKVGDASTAELTRV</sequence>
<gene>
    <name evidence="1" type="ORF">OWV82_017239</name>
</gene>
<comment type="caution">
    <text evidence="1">The sequence shown here is derived from an EMBL/GenBank/DDBJ whole genome shotgun (WGS) entry which is preliminary data.</text>
</comment>
<evidence type="ECO:0000313" key="1">
    <source>
        <dbReference type="EMBL" id="KAJ4711178.1"/>
    </source>
</evidence>
<dbReference type="Proteomes" id="UP001164539">
    <property type="component" value="Chromosome 9"/>
</dbReference>
<keyword evidence="1" id="KW-0378">Hydrolase</keyword>
<proteinExistence type="predicted"/>
<protein>
    <submittedName>
        <fullName evidence="1">DEAD-box ATP-dependent RNA helicase</fullName>
    </submittedName>
</protein>
<accession>A0ACC1XIQ5</accession>
<name>A0ACC1XIQ5_MELAZ</name>
<dbReference type="EMBL" id="CM051402">
    <property type="protein sequence ID" value="KAJ4711178.1"/>
    <property type="molecule type" value="Genomic_DNA"/>
</dbReference>